<organism evidence="4 5">
    <name type="scientific">Salix suchowensis</name>
    <dbReference type="NCBI Taxonomy" id="1278906"/>
    <lineage>
        <taxon>Eukaryota</taxon>
        <taxon>Viridiplantae</taxon>
        <taxon>Streptophyta</taxon>
        <taxon>Embryophyta</taxon>
        <taxon>Tracheophyta</taxon>
        <taxon>Spermatophyta</taxon>
        <taxon>Magnoliopsida</taxon>
        <taxon>eudicotyledons</taxon>
        <taxon>Gunneridae</taxon>
        <taxon>Pentapetalae</taxon>
        <taxon>rosids</taxon>
        <taxon>fabids</taxon>
        <taxon>Malpighiales</taxon>
        <taxon>Salicaceae</taxon>
        <taxon>Saliceae</taxon>
        <taxon>Salix</taxon>
    </lineage>
</organism>
<dbReference type="InterPro" id="IPR050466">
    <property type="entry name" value="Carboxylest/Gibb_receptor"/>
</dbReference>
<protein>
    <recommendedName>
        <fullName evidence="3">Alpha/beta hydrolase fold-3 domain-containing protein</fullName>
    </recommendedName>
</protein>
<name>A0ABQ9A7A7_9ROSI</name>
<comment type="similarity">
    <text evidence="1">Belongs to the 'GDXG' lipolytic enzyme family.</text>
</comment>
<dbReference type="SUPFAM" id="SSF53474">
    <property type="entry name" value="alpha/beta-Hydrolases"/>
    <property type="match status" value="1"/>
</dbReference>
<evidence type="ECO:0000256" key="2">
    <source>
        <dbReference type="SAM" id="MobiDB-lite"/>
    </source>
</evidence>
<dbReference type="PANTHER" id="PTHR23024:SF458">
    <property type="entry name" value="ALPHA_BETA HYDROLASE FOLD-3 DOMAIN-CONTAINING PROTEIN"/>
    <property type="match status" value="1"/>
</dbReference>
<evidence type="ECO:0000313" key="4">
    <source>
        <dbReference type="EMBL" id="KAJ6328146.1"/>
    </source>
</evidence>
<evidence type="ECO:0000256" key="1">
    <source>
        <dbReference type="ARBA" id="ARBA00010515"/>
    </source>
</evidence>
<comment type="caution">
    <text evidence="4">The sequence shown here is derived from an EMBL/GenBank/DDBJ whole genome shotgun (WGS) entry which is preliminary data.</text>
</comment>
<gene>
    <name evidence="4" type="ORF">OIU77_009940</name>
</gene>
<evidence type="ECO:0000313" key="5">
    <source>
        <dbReference type="Proteomes" id="UP001141253"/>
    </source>
</evidence>
<evidence type="ECO:0000259" key="3">
    <source>
        <dbReference type="Pfam" id="PF07859"/>
    </source>
</evidence>
<dbReference type="InterPro" id="IPR029058">
    <property type="entry name" value="AB_hydrolase_fold"/>
</dbReference>
<feature type="region of interest" description="Disordered" evidence="2">
    <location>
        <begin position="1"/>
        <end position="21"/>
    </location>
</feature>
<reference evidence="4" key="1">
    <citation type="submission" date="2022-10" db="EMBL/GenBank/DDBJ databases">
        <authorList>
            <person name="Hyden B.L."/>
            <person name="Feng K."/>
            <person name="Yates T."/>
            <person name="Jawdy S."/>
            <person name="Smart L.B."/>
            <person name="Muchero W."/>
        </authorList>
    </citation>
    <scope>NUCLEOTIDE SEQUENCE</scope>
    <source>
        <tissue evidence="4">Shoot tip</tissue>
    </source>
</reference>
<proteinExistence type="inferred from homology"/>
<sequence>MTPRVLKDPMQSNRLKAPERPIPAAYEDSWAASHSNGDGPEPWLRNHADFHRVFLGGDSSGANIAHNLAMAAGNPETGLDIGLLGIALVHPYFLGVGAYRIGGGLSRWQGCY</sequence>
<dbReference type="PANTHER" id="PTHR23024">
    <property type="entry name" value="ARYLACETAMIDE DEACETYLASE"/>
    <property type="match status" value="1"/>
</dbReference>
<reference evidence="4" key="2">
    <citation type="journal article" date="2023" name="Int. J. Mol. Sci.">
        <title>De Novo Assembly and Annotation of 11 Diverse Shrub Willow (Salix) Genomes Reveals Novel Gene Organization in Sex-Linked Regions.</title>
        <authorList>
            <person name="Hyden B."/>
            <person name="Feng K."/>
            <person name="Yates T.B."/>
            <person name="Jawdy S."/>
            <person name="Cereghino C."/>
            <person name="Smart L.B."/>
            <person name="Muchero W."/>
        </authorList>
    </citation>
    <scope>NUCLEOTIDE SEQUENCE</scope>
    <source>
        <tissue evidence="4">Shoot tip</tissue>
    </source>
</reference>
<keyword evidence="5" id="KW-1185">Reference proteome</keyword>
<dbReference type="Gene3D" id="3.40.50.1820">
    <property type="entry name" value="alpha/beta hydrolase"/>
    <property type="match status" value="1"/>
</dbReference>
<dbReference type="EMBL" id="JAPFFI010000022">
    <property type="protein sequence ID" value="KAJ6328146.1"/>
    <property type="molecule type" value="Genomic_DNA"/>
</dbReference>
<dbReference type="InterPro" id="IPR013094">
    <property type="entry name" value="AB_hydrolase_3"/>
</dbReference>
<dbReference type="Proteomes" id="UP001141253">
    <property type="component" value="Chromosome 14"/>
</dbReference>
<dbReference type="Pfam" id="PF07859">
    <property type="entry name" value="Abhydrolase_3"/>
    <property type="match status" value="1"/>
</dbReference>
<accession>A0ABQ9A7A7</accession>
<feature type="domain" description="Alpha/beta hydrolase fold-3" evidence="3">
    <location>
        <begin position="16"/>
        <end position="93"/>
    </location>
</feature>